<proteinExistence type="predicted"/>
<dbReference type="Proteomes" id="UP000199385">
    <property type="component" value="Chromosome I"/>
</dbReference>
<gene>
    <name evidence="1" type="ORF">GA0070611_5565</name>
</gene>
<accession>A0A1A9A846</accession>
<keyword evidence="2" id="KW-1185">Reference proteome</keyword>
<sequence>MKLAAKWISSIAANFMINGVGRGGVGLNGDGPGLLAGGVPVSTFRPLVPSPGPAFSRQDLRNFGETVASIRHHTATSPKLRAWSRSRPILDRVVSGKGS</sequence>
<evidence type="ECO:0000313" key="1">
    <source>
        <dbReference type="EMBL" id="SBT52283.1"/>
    </source>
</evidence>
<dbReference type="AlphaFoldDB" id="A0A1A9A846"/>
<name>A0A1A9A846_9ACTN</name>
<dbReference type="PATRIC" id="fig|261654.4.peg.5637"/>
<reference evidence="2" key="1">
    <citation type="submission" date="2016-06" db="EMBL/GenBank/DDBJ databases">
        <authorList>
            <person name="Varghese N."/>
            <person name="Submissions Spin"/>
        </authorList>
    </citation>
    <scope>NUCLEOTIDE SEQUENCE [LARGE SCALE GENOMIC DNA]</scope>
    <source>
        <strain evidence="2">DSM 44815</strain>
    </source>
</reference>
<dbReference type="EMBL" id="LT594323">
    <property type="protein sequence ID" value="SBT52283.1"/>
    <property type="molecule type" value="Genomic_DNA"/>
</dbReference>
<protein>
    <submittedName>
        <fullName evidence="1">Uncharacterized protein</fullName>
    </submittedName>
</protein>
<organism evidence="1 2">
    <name type="scientific">Micromonospora auratinigra</name>
    <dbReference type="NCBI Taxonomy" id="261654"/>
    <lineage>
        <taxon>Bacteria</taxon>
        <taxon>Bacillati</taxon>
        <taxon>Actinomycetota</taxon>
        <taxon>Actinomycetes</taxon>
        <taxon>Micromonosporales</taxon>
        <taxon>Micromonosporaceae</taxon>
        <taxon>Micromonospora</taxon>
    </lineage>
</organism>
<evidence type="ECO:0000313" key="2">
    <source>
        <dbReference type="Proteomes" id="UP000199385"/>
    </source>
</evidence>